<name>A0A949TZ69_9CLOT</name>
<dbReference type="AlphaFoldDB" id="A0A949TZ69"/>
<feature type="domain" description="Histidine kinase/HSP90-like ATPase" evidence="1">
    <location>
        <begin position="131"/>
        <end position="233"/>
    </location>
</feature>
<dbReference type="InterPro" id="IPR050640">
    <property type="entry name" value="Bact_2-comp_sensor_kinase"/>
</dbReference>
<dbReference type="GO" id="GO:0016020">
    <property type="term" value="C:membrane"/>
    <property type="evidence" value="ECO:0007669"/>
    <property type="project" value="InterPro"/>
</dbReference>
<evidence type="ECO:0000313" key="2">
    <source>
        <dbReference type="EMBL" id="MBV7274501.1"/>
    </source>
</evidence>
<dbReference type="SMART" id="SM00387">
    <property type="entry name" value="HATPase_c"/>
    <property type="match status" value="1"/>
</dbReference>
<dbReference type="EMBL" id="JAEEGC010000085">
    <property type="protein sequence ID" value="MBV7274501.1"/>
    <property type="molecule type" value="Genomic_DNA"/>
</dbReference>
<dbReference type="PANTHER" id="PTHR34220">
    <property type="entry name" value="SENSOR HISTIDINE KINASE YPDA"/>
    <property type="match status" value="1"/>
</dbReference>
<dbReference type="GO" id="GO:0000155">
    <property type="term" value="F:phosphorelay sensor kinase activity"/>
    <property type="evidence" value="ECO:0007669"/>
    <property type="project" value="InterPro"/>
</dbReference>
<dbReference type="Pfam" id="PF06580">
    <property type="entry name" value="His_kinase"/>
    <property type="match status" value="1"/>
</dbReference>
<organism evidence="2 3">
    <name type="scientific">Clostridium thailandense</name>
    <dbReference type="NCBI Taxonomy" id="2794346"/>
    <lineage>
        <taxon>Bacteria</taxon>
        <taxon>Bacillati</taxon>
        <taxon>Bacillota</taxon>
        <taxon>Clostridia</taxon>
        <taxon>Eubacteriales</taxon>
        <taxon>Clostridiaceae</taxon>
        <taxon>Clostridium</taxon>
    </lineage>
</organism>
<comment type="caution">
    <text evidence="2">The sequence shown here is derived from an EMBL/GenBank/DDBJ whole genome shotgun (WGS) entry which is preliminary data.</text>
</comment>
<proteinExistence type="predicted"/>
<gene>
    <name evidence="2" type="ORF">I6U48_16535</name>
</gene>
<keyword evidence="2" id="KW-0808">Transferase</keyword>
<keyword evidence="2" id="KW-0418">Kinase</keyword>
<dbReference type="InterPro" id="IPR003594">
    <property type="entry name" value="HATPase_dom"/>
</dbReference>
<dbReference type="Pfam" id="PF02518">
    <property type="entry name" value="HATPase_c"/>
    <property type="match status" value="1"/>
</dbReference>
<dbReference type="PANTHER" id="PTHR34220:SF7">
    <property type="entry name" value="SENSOR HISTIDINE KINASE YPDA"/>
    <property type="match status" value="1"/>
</dbReference>
<reference evidence="2" key="1">
    <citation type="submission" date="2020-12" db="EMBL/GenBank/DDBJ databases">
        <title>Clostridium thailandense sp. nov., a novel acetogenic bacterium isolated from peat land soil in Thailand.</title>
        <authorList>
            <person name="Chaikitkaew S."/>
            <person name="Birkeland N.K."/>
        </authorList>
    </citation>
    <scope>NUCLEOTIDE SEQUENCE</scope>
    <source>
        <strain evidence="2">PL3</strain>
    </source>
</reference>
<evidence type="ECO:0000259" key="1">
    <source>
        <dbReference type="SMART" id="SM00387"/>
    </source>
</evidence>
<sequence>MNRHDSDYFHVNKLLDRMKLIDASEEIYPSVEELLRLEMAFVQSQIKPHFLYNTINTISAFSIDNPKMTRDLLVKFSQYLRGCFDLRNRDKLVTFHKELELVETYLFIEKARFGERLKVIYDIEDKIDCMLPPLIIQPLVENSVQHGLEPMKKGGVIKVSAHSEENFVIITVEDDGIGISDEVYGKLFEDKESEGSSLKKINQRLIYLYNIGLAIERGIERGTKVKICIPKKFI</sequence>
<dbReference type="RefSeq" id="WP_218321568.1">
    <property type="nucleotide sequence ID" value="NZ_JAEEGC010000085.1"/>
</dbReference>
<dbReference type="InterPro" id="IPR010559">
    <property type="entry name" value="Sig_transdc_His_kin_internal"/>
</dbReference>
<keyword evidence="3" id="KW-1185">Reference proteome</keyword>
<evidence type="ECO:0000313" key="3">
    <source>
        <dbReference type="Proteomes" id="UP000694308"/>
    </source>
</evidence>
<protein>
    <submittedName>
        <fullName evidence="2">Histidine kinase</fullName>
    </submittedName>
</protein>
<dbReference type="Proteomes" id="UP000694308">
    <property type="component" value="Unassembled WGS sequence"/>
</dbReference>
<accession>A0A949TZ69</accession>